<dbReference type="GO" id="GO:0000139">
    <property type="term" value="C:Golgi membrane"/>
    <property type="evidence" value="ECO:0007669"/>
    <property type="project" value="UniProtKB-SubCell"/>
</dbReference>
<keyword evidence="4" id="KW-0333">Golgi apparatus</keyword>
<evidence type="ECO:0000256" key="1">
    <source>
        <dbReference type="ARBA" id="ARBA00004323"/>
    </source>
</evidence>
<dbReference type="STRING" id="88036.D8S321"/>
<dbReference type="FunCoup" id="D8S321">
    <property type="interactions" value="1347"/>
</dbReference>
<sequence length="434" mass="50156">MRRGSIWAPTLLLLLAYLVLHGASNVFYFESRAVVQSIGPAARHLKSSESLIALPVSESRPLRIFMYDLPSKFTYGVVERYLRSRGIARNDKRLRYPGTQHSAEWWLFYDLEQGEDRRLSDASVRVMNPQEADVFYVPFFSSLSLVVGNGKSEDDEDPYSDEDIQEELMAWLEEQESWKKNKGRDHVVICQDPNALKRLRDRLKNTVLLLSDFERFKPDQASLVKDVVLPYTHRIDSYFNENVTLDRDTLLFFMGNRYRKEGGKIRDQLFQVLDVEPDMVMKHGTQSREGRRLAKVGMQTSKFCLHPAGDTPSACRLFDAIVSVCVPVIVSDDIELPFEDELDYSEFAIFVPSINALEPGYLGSYLRSISPDLLKQKQQRLREVRKYFEYEEKGGAVEMIWLEVKKKLPFIRTMINRDKRLVERSSGNCSCICS</sequence>
<dbReference type="EMBL" id="GL377600">
    <property type="protein sequence ID" value="EFJ21190.1"/>
    <property type="molecule type" value="Genomic_DNA"/>
</dbReference>
<dbReference type="HOGENOM" id="CLU_033763_1_1_1"/>
<dbReference type="PANTHER" id="PTHR11062">
    <property type="entry name" value="EXOSTOSIN HEPARAN SULFATE GLYCOSYLTRANSFERASE -RELATED"/>
    <property type="match status" value="1"/>
</dbReference>
<name>D8S321_SELML</name>
<dbReference type="GO" id="GO:0016757">
    <property type="term" value="F:glycosyltransferase activity"/>
    <property type="evidence" value="ECO:0007669"/>
    <property type="project" value="InterPro"/>
</dbReference>
<evidence type="ECO:0000313" key="7">
    <source>
        <dbReference type="EMBL" id="EFJ21190.1"/>
    </source>
</evidence>
<keyword evidence="3" id="KW-0812">Transmembrane</keyword>
<keyword evidence="7" id="KW-0808">Transferase</keyword>
<dbReference type="OrthoDB" id="1924787at2759"/>
<dbReference type="InParanoid" id="D8S321"/>
<keyword evidence="8" id="KW-1185">Reference proteome</keyword>
<evidence type="ECO:0000259" key="6">
    <source>
        <dbReference type="Pfam" id="PF03016"/>
    </source>
</evidence>
<evidence type="ECO:0000256" key="3">
    <source>
        <dbReference type="ARBA" id="ARBA00022968"/>
    </source>
</evidence>
<feature type="chain" id="PRO_5003122372" evidence="5">
    <location>
        <begin position="24"/>
        <end position="434"/>
    </location>
</feature>
<dbReference type="InterPro" id="IPR040911">
    <property type="entry name" value="Exostosin_GT47"/>
</dbReference>
<evidence type="ECO:0000256" key="4">
    <source>
        <dbReference type="ARBA" id="ARBA00023034"/>
    </source>
</evidence>
<feature type="domain" description="Exostosin GT47" evidence="6">
    <location>
        <begin position="60"/>
        <end position="361"/>
    </location>
</feature>
<dbReference type="GeneID" id="9657195"/>
<dbReference type="OMA" id="VEMIWLE"/>
<protein>
    <submittedName>
        <fullName evidence="7">Arabinosyltransferase-like protein</fullName>
    </submittedName>
</protein>
<keyword evidence="5" id="KW-0732">Signal</keyword>
<feature type="signal peptide" evidence="5">
    <location>
        <begin position="1"/>
        <end position="23"/>
    </location>
</feature>
<organism evidence="8">
    <name type="scientific">Selaginella moellendorffii</name>
    <name type="common">Spikemoss</name>
    <dbReference type="NCBI Taxonomy" id="88036"/>
    <lineage>
        <taxon>Eukaryota</taxon>
        <taxon>Viridiplantae</taxon>
        <taxon>Streptophyta</taxon>
        <taxon>Embryophyta</taxon>
        <taxon>Tracheophyta</taxon>
        <taxon>Lycopodiopsida</taxon>
        <taxon>Selaginellales</taxon>
        <taxon>Selaginellaceae</taxon>
        <taxon>Selaginella</taxon>
    </lineage>
</organism>
<dbReference type="KEGG" id="smo:SELMODRAFT_107675"/>
<dbReference type="InterPro" id="IPR004263">
    <property type="entry name" value="Exostosin"/>
</dbReference>
<comment type="subcellular location">
    <subcellularLocation>
        <location evidence="1">Golgi apparatus membrane</location>
        <topology evidence="1">Single-pass type II membrane protein</topology>
    </subcellularLocation>
</comment>
<reference evidence="7 8" key="1">
    <citation type="journal article" date="2011" name="Science">
        <title>The Selaginella genome identifies genetic changes associated with the evolution of vascular plants.</title>
        <authorList>
            <person name="Banks J.A."/>
            <person name="Nishiyama T."/>
            <person name="Hasebe M."/>
            <person name="Bowman J.L."/>
            <person name="Gribskov M."/>
            <person name="dePamphilis C."/>
            <person name="Albert V.A."/>
            <person name="Aono N."/>
            <person name="Aoyama T."/>
            <person name="Ambrose B.A."/>
            <person name="Ashton N.W."/>
            <person name="Axtell M.J."/>
            <person name="Barker E."/>
            <person name="Barker M.S."/>
            <person name="Bennetzen J.L."/>
            <person name="Bonawitz N.D."/>
            <person name="Chapple C."/>
            <person name="Cheng C."/>
            <person name="Correa L.G."/>
            <person name="Dacre M."/>
            <person name="DeBarry J."/>
            <person name="Dreyer I."/>
            <person name="Elias M."/>
            <person name="Engstrom E.M."/>
            <person name="Estelle M."/>
            <person name="Feng L."/>
            <person name="Finet C."/>
            <person name="Floyd S.K."/>
            <person name="Frommer W.B."/>
            <person name="Fujita T."/>
            <person name="Gramzow L."/>
            <person name="Gutensohn M."/>
            <person name="Harholt J."/>
            <person name="Hattori M."/>
            <person name="Heyl A."/>
            <person name="Hirai T."/>
            <person name="Hiwatashi Y."/>
            <person name="Ishikawa M."/>
            <person name="Iwata M."/>
            <person name="Karol K.G."/>
            <person name="Koehler B."/>
            <person name="Kolukisaoglu U."/>
            <person name="Kubo M."/>
            <person name="Kurata T."/>
            <person name="Lalonde S."/>
            <person name="Li K."/>
            <person name="Li Y."/>
            <person name="Litt A."/>
            <person name="Lyons E."/>
            <person name="Manning G."/>
            <person name="Maruyama T."/>
            <person name="Michael T.P."/>
            <person name="Mikami K."/>
            <person name="Miyazaki S."/>
            <person name="Morinaga S."/>
            <person name="Murata T."/>
            <person name="Mueller-Roeber B."/>
            <person name="Nelson D.R."/>
            <person name="Obara M."/>
            <person name="Oguri Y."/>
            <person name="Olmstead R.G."/>
            <person name="Onodera N."/>
            <person name="Petersen B.L."/>
            <person name="Pils B."/>
            <person name="Prigge M."/>
            <person name="Rensing S.A."/>
            <person name="Riano-Pachon D.M."/>
            <person name="Roberts A.W."/>
            <person name="Sato Y."/>
            <person name="Scheller H.V."/>
            <person name="Schulz B."/>
            <person name="Schulz C."/>
            <person name="Shakirov E.V."/>
            <person name="Shibagaki N."/>
            <person name="Shinohara N."/>
            <person name="Shippen D.E."/>
            <person name="Soerensen I."/>
            <person name="Sotooka R."/>
            <person name="Sugimoto N."/>
            <person name="Sugita M."/>
            <person name="Sumikawa N."/>
            <person name="Tanurdzic M."/>
            <person name="Theissen G."/>
            <person name="Ulvskov P."/>
            <person name="Wakazuki S."/>
            <person name="Weng J.K."/>
            <person name="Willats W.W."/>
            <person name="Wipf D."/>
            <person name="Wolf P.G."/>
            <person name="Yang L."/>
            <person name="Zimmer A.D."/>
            <person name="Zhu Q."/>
            <person name="Mitros T."/>
            <person name="Hellsten U."/>
            <person name="Loque D."/>
            <person name="Otillar R."/>
            <person name="Salamov A."/>
            <person name="Schmutz J."/>
            <person name="Shapiro H."/>
            <person name="Lindquist E."/>
            <person name="Lucas S."/>
            <person name="Rokhsar D."/>
            <person name="Grigoriev I.V."/>
        </authorList>
    </citation>
    <scope>NUCLEOTIDE SEQUENCE [LARGE SCALE GENOMIC DNA]</scope>
</reference>
<accession>D8S321</accession>
<dbReference type="PANTHER" id="PTHR11062:SF50">
    <property type="entry name" value="ARABINOSYLTRANSFERASE ARAD1-RELATED"/>
    <property type="match status" value="1"/>
</dbReference>
<proteinExistence type="inferred from homology"/>
<dbReference type="AlphaFoldDB" id="D8S321"/>
<dbReference type="Proteomes" id="UP000001514">
    <property type="component" value="Unassembled WGS sequence"/>
</dbReference>
<dbReference type="Pfam" id="PF03016">
    <property type="entry name" value="Exostosin_GT47"/>
    <property type="match status" value="1"/>
</dbReference>
<evidence type="ECO:0000256" key="5">
    <source>
        <dbReference type="SAM" id="SignalP"/>
    </source>
</evidence>
<dbReference type="Gramene" id="EFJ21190">
    <property type="protein sequence ID" value="EFJ21190"/>
    <property type="gene ID" value="SELMODRAFT_107675"/>
</dbReference>
<dbReference type="eggNOG" id="KOG1021">
    <property type="taxonomic scope" value="Eukaryota"/>
</dbReference>
<gene>
    <name evidence="7" type="primary">ARAD1-1</name>
    <name evidence="7" type="ORF">SELMODRAFT_107675</name>
</gene>
<evidence type="ECO:0000313" key="8">
    <source>
        <dbReference type="Proteomes" id="UP000001514"/>
    </source>
</evidence>
<evidence type="ECO:0000256" key="2">
    <source>
        <dbReference type="ARBA" id="ARBA00010271"/>
    </source>
</evidence>
<comment type="similarity">
    <text evidence="2">Belongs to the glycosyltransferase 47 family.</text>
</comment>
<keyword evidence="3" id="KW-0735">Signal-anchor</keyword>